<keyword evidence="2" id="KW-0812">Transmembrane</keyword>
<evidence type="ECO:0000256" key="1">
    <source>
        <dbReference type="SAM" id="MobiDB-lite"/>
    </source>
</evidence>
<organism evidence="3">
    <name type="scientific">marine sediment metagenome</name>
    <dbReference type="NCBI Taxonomy" id="412755"/>
    <lineage>
        <taxon>unclassified sequences</taxon>
        <taxon>metagenomes</taxon>
        <taxon>ecological metagenomes</taxon>
    </lineage>
</organism>
<reference evidence="3" key="1">
    <citation type="journal article" date="2015" name="Nature">
        <title>Complex archaea that bridge the gap between prokaryotes and eukaryotes.</title>
        <authorList>
            <person name="Spang A."/>
            <person name="Saw J.H."/>
            <person name="Jorgensen S.L."/>
            <person name="Zaremba-Niedzwiedzka K."/>
            <person name="Martijn J."/>
            <person name="Lind A.E."/>
            <person name="van Eijk R."/>
            <person name="Schleper C."/>
            <person name="Guy L."/>
            <person name="Ettema T.J."/>
        </authorList>
    </citation>
    <scope>NUCLEOTIDE SEQUENCE</scope>
</reference>
<sequence>MTLEISTSFVVGLVMGGVVGFLLGYLLGIISNLKKGKESAKESQAQKRFNSAMQEEDSKRKLKLMAQIVDKYPHSEWSDKALDQVMKLRKESESRSPEPKIDINQELE</sequence>
<feature type="region of interest" description="Disordered" evidence="1">
    <location>
        <begin position="87"/>
        <end position="108"/>
    </location>
</feature>
<evidence type="ECO:0000256" key="2">
    <source>
        <dbReference type="SAM" id="Phobius"/>
    </source>
</evidence>
<feature type="transmembrane region" description="Helical" evidence="2">
    <location>
        <begin position="6"/>
        <end position="27"/>
    </location>
</feature>
<evidence type="ECO:0000313" key="3">
    <source>
        <dbReference type="EMBL" id="KKL76408.1"/>
    </source>
</evidence>
<protein>
    <submittedName>
        <fullName evidence="3">Uncharacterized protein</fullName>
    </submittedName>
</protein>
<accession>A0A0F9EQL7</accession>
<proteinExistence type="predicted"/>
<keyword evidence="2" id="KW-1133">Transmembrane helix</keyword>
<dbReference type="AlphaFoldDB" id="A0A0F9EQL7"/>
<name>A0A0F9EQL7_9ZZZZ</name>
<keyword evidence="2" id="KW-0472">Membrane</keyword>
<dbReference type="EMBL" id="LAZR01024057">
    <property type="protein sequence ID" value="KKL76408.1"/>
    <property type="molecule type" value="Genomic_DNA"/>
</dbReference>
<gene>
    <name evidence="3" type="ORF">LCGC14_2045180</name>
</gene>
<comment type="caution">
    <text evidence="3">The sequence shown here is derived from an EMBL/GenBank/DDBJ whole genome shotgun (WGS) entry which is preliminary data.</text>
</comment>